<accession>A0ABT3RVP6</accession>
<protein>
    <submittedName>
        <fullName evidence="2">Uncharacterized protein</fullName>
    </submittedName>
</protein>
<keyword evidence="1" id="KW-1133">Transmembrane helix</keyword>
<evidence type="ECO:0000313" key="3">
    <source>
        <dbReference type="Proteomes" id="UP001209885"/>
    </source>
</evidence>
<keyword evidence="1" id="KW-0472">Membrane</keyword>
<feature type="transmembrane region" description="Helical" evidence="1">
    <location>
        <begin position="112"/>
        <end position="130"/>
    </location>
</feature>
<proteinExistence type="predicted"/>
<evidence type="ECO:0000256" key="1">
    <source>
        <dbReference type="SAM" id="Phobius"/>
    </source>
</evidence>
<evidence type="ECO:0000313" key="2">
    <source>
        <dbReference type="EMBL" id="MCX2745698.1"/>
    </source>
</evidence>
<feature type="transmembrane region" description="Helical" evidence="1">
    <location>
        <begin position="7"/>
        <end position="27"/>
    </location>
</feature>
<feature type="transmembrane region" description="Helical" evidence="1">
    <location>
        <begin position="47"/>
        <end position="76"/>
    </location>
</feature>
<reference evidence="2 3" key="1">
    <citation type="submission" date="2022-11" db="EMBL/GenBank/DDBJ databases">
        <title>The characterization of three novel Bacteroidetes species and genomic analysis of their roles in tidal elemental geochemical cycles.</title>
        <authorList>
            <person name="Ma K."/>
        </authorList>
    </citation>
    <scope>NUCLEOTIDE SEQUENCE [LARGE SCALE GENOMIC DNA]</scope>
    <source>
        <strain evidence="2 3">M17</strain>
    </source>
</reference>
<name>A0ABT3RVP6_9BACT</name>
<comment type="caution">
    <text evidence="2">The sequence shown here is derived from an EMBL/GenBank/DDBJ whole genome shotgun (WGS) entry which is preliminary data.</text>
</comment>
<gene>
    <name evidence="2" type="ORF">OO013_17580</name>
</gene>
<organism evidence="2 3">
    <name type="scientific">Mangrovivirga halotolerans</name>
    <dbReference type="NCBI Taxonomy" id="2993936"/>
    <lineage>
        <taxon>Bacteria</taxon>
        <taxon>Pseudomonadati</taxon>
        <taxon>Bacteroidota</taxon>
        <taxon>Cytophagia</taxon>
        <taxon>Cytophagales</taxon>
        <taxon>Mangrovivirgaceae</taxon>
        <taxon>Mangrovivirga</taxon>
    </lineage>
</organism>
<dbReference type="EMBL" id="JAPFQN010000011">
    <property type="protein sequence ID" value="MCX2745698.1"/>
    <property type="molecule type" value="Genomic_DNA"/>
</dbReference>
<keyword evidence="1" id="KW-0812">Transmembrane</keyword>
<feature type="transmembrane region" description="Helical" evidence="1">
    <location>
        <begin position="83"/>
        <end position="100"/>
    </location>
</feature>
<dbReference type="Proteomes" id="UP001209885">
    <property type="component" value="Unassembled WGS sequence"/>
</dbReference>
<sequence length="150" mass="17664">MKYLVYILIFPFIILIERIIKEVIGIIGVEELSHAYQLSNQTGSNFWFLLIGDFFTILFVDGIAYLIAISVCWLYAKFLKKPSVFSIFIIIFIVVAYLIQFKTYIYEESIDWLKIAPFTLIYSVPIGYLLSRWYMVLNKNEAQRFKSNNN</sequence>
<dbReference type="RefSeq" id="WP_266058296.1">
    <property type="nucleotide sequence ID" value="NZ_JAPFQN010000011.1"/>
</dbReference>
<keyword evidence="3" id="KW-1185">Reference proteome</keyword>